<dbReference type="PANTHER" id="PTHR33973">
    <property type="entry name" value="OS07G0153300 PROTEIN"/>
    <property type="match status" value="1"/>
</dbReference>
<evidence type="ECO:0000313" key="2">
    <source>
        <dbReference type="Proteomes" id="UP000825679"/>
    </source>
</evidence>
<reference evidence="1 2" key="1">
    <citation type="submission" date="2021-08" db="EMBL/GenBank/DDBJ databases">
        <title>complete genome sequencing of Deefgea sp. D25.</title>
        <authorList>
            <person name="Bae J.-W."/>
            <person name="Gim D.-H."/>
        </authorList>
    </citation>
    <scope>NUCLEOTIDE SEQUENCE [LARGE SCALE GENOMIC DNA]</scope>
    <source>
        <strain evidence="1 2">D25</strain>
    </source>
</reference>
<dbReference type="Pfam" id="PF07103">
    <property type="entry name" value="DUF1365"/>
    <property type="match status" value="1"/>
</dbReference>
<name>A0ABX8ZEA9_9NEIS</name>
<accession>A0ABX8ZEA9</accession>
<evidence type="ECO:0000313" key="1">
    <source>
        <dbReference type="EMBL" id="QZA79485.1"/>
    </source>
</evidence>
<gene>
    <name evidence="1" type="ORF">K4H28_08385</name>
</gene>
<sequence length="271" mass="30888">MNAAAQIIRGQVMHERLRPANNRFVYPVFCLRLNLARLADIKVIGFGINCLRPVSIYTADYGPKDGSNLEQWMRDLLVQYDIDADGEIWLHTFPRVLGFVFNPVSFWYCYDRQGGLRAVLAEVNNTFGETHQYLISSHDQQCIDSNTRIECIKMMHVSPFCEVQGHYEFGFRDTAQTAWVGIDYFDNDGLLIKTSVGGKRLPLNQSNLWSALLAQPLLTIGVFARIHWQAFHLWRKKVPFFSKPQPPATMLSTSSTPTTIQSIAQKQELAS</sequence>
<organism evidence="1 2">
    <name type="scientific">Deefgea tanakiae</name>
    <dbReference type="NCBI Taxonomy" id="2865840"/>
    <lineage>
        <taxon>Bacteria</taxon>
        <taxon>Pseudomonadati</taxon>
        <taxon>Pseudomonadota</taxon>
        <taxon>Betaproteobacteria</taxon>
        <taxon>Neisseriales</taxon>
        <taxon>Chitinibacteraceae</taxon>
        <taxon>Deefgea</taxon>
    </lineage>
</organism>
<proteinExistence type="predicted"/>
<dbReference type="Proteomes" id="UP000825679">
    <property type="component" value="Chromosome"/>
</dbReference>
<protein>
    <submittedName>
        <fullName evidence="1">DUF1365 domain-containing protein</fullName>
    </submittedName>
</protein>
<dbReference type="InterPro" id="IPR010775">
    <property type="entry name" value="DUF1365"/>
</dbReference>
<keyword evidence="2" id="KW-1185">Reference proteome</keyword>
<dbReference type="EMBL" id="CP081150">
    <property type="protein sequence ID" value="QZA79485.1"/>
    <property type="molecule type" value="Genomic_DNA"/>
</dbReference>
<dbReference type="PANTHER" id="PTHR33973:SF4">
    <property type="entry name" value="OS07G0153300 PROTEIN"/>
    <property type="match status" value="1"/>
</dbReference>